<accession>A0A7W3T0W7</accession>
<dbReference type="EMBL" id="VKHS01000059">
    <property type="protein sequence ID" value="MBB0228857.1"/>
    <property type="molecule type" value="Genomic_DNA"/>
</dbReference>
<keyword evidence="2" id="KW-1185">Reference proteome</keyword>
<gene>
    <name evidence="1" type="ORF">FOE67_04835</name>
</gene>
<dbReference type="AlphaFoldDB" id="A0A7W3T0W7"/>
<name>A0A7W3T0W7_9ACTN</name>
<evidence type="ECO:0000313" key="2">
    <source>
        <dbReference type="Proteomes" id="UP000530234"/>
    </source>
</evidence>
<proteinExistence type="predicted"/>
<dbReference type="Proteomes" id="UP000530234">
    <property type="component" value="Unassembled WGS sequence"/>
</dbReference>
<evidence type="ECO:0000313" key="1">
    <source>
        <dbReference type="EMBL" id="MBB0228857.1"/>
    </source>
</evidence>
<dbReference type="RefSeq" id="WP_182660785.1">
    <property type="nucleotide sequence ID" value="NZ_VKHS01000059.1"/>
</dbReference>
<reference evidence="2" key="1">
    <citation type="submission" date="2019-10" db="EMBL/GenBank/DDBJ databases">
        <title>Streptomyces sp. nov., a novel actinobacterium isolated from alkaline environment.</title>
        <authorList>
            <person name="Golinska P."/>
        </authorList>
    </citation>
    <scope>NUCLEOTIDE SEQUENCE [LARGE SCALE GENOMIC DNA]</scope>
    <source>
        <strain evidence="2">DSM 42108</strain>
    </source>
</reference>
<protein>
    <submittedName>
        <fullName evidence="1">Uncharacterized protein</fullName>
    </submittedName>
</protein>
<comment type="caution">
    <text evidence="1">The sequence shown here is derived from an EMBL/GenBank/DDBJ whole genome shotgun (WGS) entry which is preliminary data.</text>
</comment>
<organism evidence="1 2">
    <name type="scientific">Streptomyces calidiresistens</name>
    <dbReference type="NCBI Taxonomy" id="1485586"/>
    <lineage>
        <taxon>Bacteria</taxon>
        <taxon>Bacillati</taxon>
        <taxon>Actinomycetota</taxon>
        <taxon>Actinomycetes</taxon>
        <taxon>Kitasatosporales</taxon>
        <taxon>Streptomycetaceae</taxon>
        <taxon>Streptomyces</taxon>
    </lineage>
</organism>
<sequence length="147" mass="16051">MERIVSTTVGRTGIEEVITLEIREGPPSGITAYREGRPGVEYTADDLTLCLLGLRRELEREGLLLCCQGARRDAVTSGSLKQMTNGWYVYIANPESGTVNPEPVDILAPADPIEVATCDEQRAAVFAFHGLRDRGGEEPHPTGRELI</sequence>